<gene>
    <name evidence="2" type="ORF">BCL65_1125</name>
</gene>
<keyword evidence="1" id="KW-0472">Membrane</keyword>
<proteinExistence type="predicted"/>
<keyword evidence="1" id="KW-0812">Transmembrane</keyword>
<organism evidence="2 3">
    <name type="scientific">Isoptericola halotolerans</name>
    <dbReference type="NCBI Taxonomy" id="300560"/>
    <lineage>
        <taxon>Bacteria</taxon>
        <taxon>Bacillati</taxon>
        <taxon>Actinomycetota</taxon>
        <taxon>Actinomycetes</taxon>
        <taxon>Micrococcales</taxon>
        <taxon>Promicromonosporaceae</taxon>
        <taxon>Isoptericola</taxon>
    </lineage>
</organism>
<keyword evidence="3" id="KW-1185">Reference proteome</keyword>
<evidence type="ECO:0000313" key="2">
    <source>
        <dbReference type="EMBL" id="PRZ03693.1"/>
    </source>
</evidence>
<protein>
    <submittedName>
        <fullName evidence="2">Uncharacterized protein DUF4260</fullName>
    </submittedName>
</protein>
<dbReference type="Pfam" id="PF14079">
    <property type="entry name" value="DUF4260"/>
    <property type="match status" value="1"/>
</dbReference>
<dbReference type="Proteomes" id="UP000239895">
    <property type="component" value="Unassembled WGS sequence"/>
</dbReference>
<evidence type="ECO:0000256" key="1">
    <source>
        <dbReference type="SAM" id="Phobius"/>
    </source>
</evidence>
<dbReference type="EMBL" id="PVTX01000012">
    <property type="protein sequence ID" value="PRZ03693.1"/>
    <property type="molecule type" value="Genomic_DNA"/>
</dbReference>
<accession>A0ABX5EA32</accession>
<dbReference type="InterPro" id="IPR025356">
    <property type="entry name" value="DUF4260"/>
</dbReference>
<feature type="transmembrane region" description="Helical" evidence="1">
    <location>
        <begin position="95"/>
        <end position="113"/>
    </location>
</feature>
<comment type="caution">
    <text evidence="2">The sequence shown here is derived from an EMBL/GenBank/DDBJ whole genome shotgun (WGS) entry which is preliminary data.</text>
</comment>
<evidence type="ECO:0000313" key="3">
    <source>
        <dbReference type="Proteomes" id="UP000239895"/>
    </source>
</evidence>
<keyword evidence="1" id="KW-1133">Transmembrane helix</keyword>
<sequence length="167" mass="17711">MYVKITDAEARMVDDDGPMSDTDLSTTTDGAARGGLRPATIERIENGLVVVLAVAGTLTIEPGLWWFPLAVFLAFDLSMVGYLRSPAAGAATYNAVHTYVWPLVLAVAGLVAGTGAPTLSRWLTLVSLAWAFHVGLDRALGYGLKLADAFTHTHLGWIGKDAGTNPR</sequence>
<reference evidence="2 3" key="1">
    <citation type="submission" date="2018-03" db="EMBL/GenBank/DDBJ databases">
        <title>Comparative analysis of microorganisms from saline springs in Andes Mountain Range, Colombia.</title>
        <authorList>
            <person name="Rubin E."/>
        </authorList>
    </citation>
    <scope>NUCLEOTIDE SEQUENCE [LARGE SCALE GENOMIC DNA]</scope>
    <source>
        <strain evidence="2 3">CG 23</strain>
    </source>
</reference>
<name>A0ABX5EA32_9MICO</name>